<evidence type="ECO:0000313" key="4">
    <source>
        <dbReference type="EMBL" id="MCK9684485.1"/>
    </source>
</evidence>
<dbReference type="EMBL" id="JAJLJH010000001">
    <property type="protein sequence ID" value="MCK9684485.1"/>
    <property type="molecule type" value="Genomic_DNA"/>
</dbReference>
<dbReference type="InterPro" id="IPR029058">
    <property type="entry name" value="AB_hydrolase_fold"/>
</dbReference>
<dbReference type="SUPFAM" id="SSF53474">
    <property type="entry name" value="alpha/beta-Hydrolases"/>
    <property type="match status" value="1"/>
</dbReference>
<dbReference type="RefSeq" id="WP_275680512.1">
    <property type="nucleotide sequence ID" value="NZ_JAJLJH010000001.1"/>
</dbReference>
<keyword evidence="5" id="KW-1185">Reference proteome</keyword>
<dbReference type="InterPro" id="IPR050261">
    <property type="entry name" value="FrsA_esterase"/>
</dbReference>
<accession>A0A9X2C114</accession>
<dbReference type="InterPro" id="IPR000383">
    <property type="entry name" value="Xaa-Pro-like_dom"/>
</dbReference>
<sequence length="293" mass="31162">MPSTRPAISRRHVCASLLFASTLAPAAAAPPPASYLDRLRRFRSNLVLHGPAPQDFKPSTPPAGVREIVYPSGSLSLKAWVALPPGASPSSKVPGVVFFHGGFAFAAGDFDAARPFLDAGFALLCPMLRAENGNPGSFELLLGEIDDAKAAVAWLAQQPEVDASRLYTFGHSIGGVVSALLSLHPVGIRHGGSSGGLFGTRMFDADWMKPRIPFAGSNPDERELRVLVGNVPWMQHPHHAWVGEGDALQDGDLAAREPQSEPRLSVTRMAGDHFTSFGPSLAAYVDIVKADRS</sequence>
<dbReference type="Proteomes" id="UP001139353">
    <property type="component" value="Unassembled WGS sequence"/>
</dbReference>
<evidence type="ECO:0000256" key="2">
    <source>
        <dbReference type="SAM" id="SignalP"/>
    </source>
</evidence>
<name>A0A9X2C114_9BURK</name>
<feature type="chain" id="PRO_5040889080" evidence="2">
    <location>
        <begin position="27"/>
        <end position="293"/>
    </location>
</feature>
<evidence type="ECO:0000259" key="3">
    <source>
        <dbReference type="Pfam" id="PF02129"/>
    </source>
</evidence>
<keyword evidence="1" id="KW-0378">Hydrolase</keyword>
<feature type="signal peptide" evidence="2">
    <location>
        <begin position="1"/>
        <end position="26"/>
    </location>
</feature>
<proteinExistence type="predicted"/>
<gene>
    <name evidence="4" type="ORF">LPC04_02045</name>
</gene>
<evidence type="ECO:0000313" key="5">
    <source>
        <dbReference type="Proteomes" id="UP001139353"/>
    </source>
</evidence>
<feature type="domain" description="Xaa-Pro dipeptidyl-peptidase-like" evidence="3">
    <location>
        <begin position="78"/>
        <end position="182"/>
    </location>
</feature>
<reference evidence="4" key="1">
    <citation type="submission" date="2021-11" db="EMBL/GenBank/DDBJ databases">
        <title>BS-T2-15 a new species belonging to the Comamonadaceae family isolated from the soil of a French oak forest.</title>
        <authorList>
            <person name="Mieszkin S."/>
            <person name="Alain K."/>
        </authorList>
    </citation>
    <scope>NUCLEOTIDE SEQUENCE</scope>
    <source>
        <strain evidence="4">BS-T2-15</strain>
    </source>
</reference>
<protein>
    <submittedName>
        <fullName evidence="4">Prolyl oligopeptidase family serine peptidase</fullName>
    </submittedName>
</protein>
<dbReference type="GO" id="GO:0006508">
    <property type="term" value="P:proteolysis"/>
    <property type="evidence" value="ECO:0007669"/>
    <property type="project" value="InterPro"/>
</dbReference>
<dbReference type="Pfam" id="PF02129">
    <property type="entry name" value="Peptidase_S15"/>
    <property type="match status" value="1"/>
</dbReference>
<dbReference type="AlphaFoldDB" id="A0A9X2C114"/>
<dbReference type="InterPro" id="IPR002471">
    <property type="entry name" value="Pept_S9_AS"/>
</dbReference>
<evidence type="ECO:0000256" key="1">
    <source>
        <dbReference type="ARBA" id="ARBA00022801"/>
    </source>
</evidence>
<dbReference type="GO" id="GO:0004252">
    <property type="term" value="F:serine-type endopeptidase activity"/>
    <property type="evidence" value="ECO:0007669"/>
    <property type="project" value="InterPro"/>
</dbReference>
<comment type="caution">
    <text evidence="4">The sequence shown here is derived from an EMBL/GenBank/DDBJ whole genome shotgun (WGS) entry which is preliminary data.</text>
</comment>
<organism evidence="4 5">
    <name type="scientific">Scleromatobacter humisilvae</name>
    <dbReference type="NCBI Taxonomy" id="2897159"/>
    <lineage>
        <taxon>Bacteria</taxon>
        <taxon>Pseudomonadati</taxon>
        <taxon>Pseudomonadota</taxon>
        <taxon>Betaproteobacteria</taxon>
        <taxon>Burkholderiales</taxon>
        <taxon>Sphaerotilaceae</taxon>
        <taxon>Scleromatobacter</taxon>
    </lineage>
</organism>
<dbReference type="PANTHER" id="PTHR22946">
    <property type="entry name" value="DIENELACTONE HYDROLASE DOMAIN-CONTAINING PROTEIN-RELATED"/>
    <property type="match status" value="1"/>
</dbReference>
<keyword evidence="2" id="KW-0732">Signal</keyword>
<dbReference type="Gene3D" id="3.40.50.1820">
    <property type="entry name" value="alpha/beta hydrolase"/>
    <property type="match status" value="1"/>
</dbReference>
<dbReference type="PROSITE" id="PS00708">
    <property type="entry name" value="PRO_ENDOPEP_SER"/>
    <property type="match status" value="1"/>
</dbReference>